<proteinExistence type="predicted"/>
<dbReference type="InterPro" id="IPR036890">
    <property type="entry name" value="HATPase_C_sf"/>
</dbReference>
<dbReference type="Gene3D" id="3.30.565.10">
    <property type="entry name" value="Histidine kinase-like ATPase, C-terminal domain"/>
    <property type="match status" value="1"/>
</dbReference>
<keyword evidence="1" id="KW-0067">ATP-binding</keyword>
<comment type="caution">
    <text evidence="1">The sequence shown here is derived from an EMBL/GenBank/DDBJ whole genome shotgun (WGS) entry which is preliminary data.</text>
</comment>
<evidence type="ECO:0000313" key="2">
    <source>
        <dbReference type="Proteomes" id="UP001216253"/>
    </source>
</evidence>
<dbReference type="EMBL" id="JARESE010000028">
    <property type="protein sequence ID" value="MDE8652147.1"/>
    <property type="molecule type" value="Genomic_DNA"/>
</dbReference>
<dbReference type="RefSeq" id="WP_275228218.1">
    <property type="nucleotide sequence ID" value="NZ_JARESE010000028.1"/>
</dbReference>
<sequence length="605" mass="65840">MSAMAAFLSQDHAFENPNTGLVPMISDRRREGSQSVGAIVLPKKETAMSLPATIHTAVSPEAIHRASRLFSGGSLDVINEILQNSRRAGATRVAVDIVAIEDRDWLFIRDDGCGIDDPAALLMLGFSGWGETIACSEDPAGMGIFSLAGRTVVIESFSRLAGKAWKVTIPAEAWDTGMPLALEPSELGWGTLISIAMPEDWKTGIRSAIVGAALHYPLPVTLNGVLQRREDFLKDALAVEEMMGCKIGIYKGDPHGLDGCRLNFHGLQVKHDLPRIREVGIHVFWSVRVDILDAPGLHLVLPARKEMVQNASLKALEAAVEEALYRTIAAQPDHRLSFADYQRAHGLDIAMPEARTGLARWRPETADDSHCRSSEIELREGAMLIVPCLEADIAQGFARAEHSPPLAAYSLVECQAEFQGYDWYDALPRVDRISFLITRDGVECRYEESAILPAGLTSGMADEIVVDLIIAGTCGDAAAETCHLIAIDALVCRNEGWDIDEAIILVSRDGGIDPDRLARMIYAALFCADDDSDCDSWETQSENFDREAQVAATQILLGEDAALLKAVRIAASSHVSWLLPKDRAVRIDLGQGTLSVEFLPDPETV</sequence>
<evidence type="ECO:0000313" key="1">
    <source>
        <dbReference type="EMBL" id="MDE8652147.1"/>
    </source>
</evidence>
<accession>A0ABT5WQ28</accession>
<keyword evidence="2" id="KW-1185">Reference proteome</keyword>
<gene>
    <name evidence="1" type="ORF">PYV00_10510</name>
</gene>
<organism evidence="1 2">
    <name type="scientific">Novosphingobium album</name>
    <name type="common">ex Liu et al. 2023</name>
    <dbReference type="NCBI Taxonomy" id="3031130"/>
    <lineage>
        <taxon>Bacteria</taxon>
        <taxon>Pseudomonadati</taxon>
        <taxon>Pseudomonadota</taxon>
        <taxon>Alphaproteobacteria</taxon>
        <taxon>Sphingomonadales</taxon>
        <taxon>Sphingomonadaceae</taxon>
        <taxon>Novosphingobium</taxon>
    </lineage>
</organism>
<dbReference type="SUPFAM" id="SSF55874">
    <property type="entry name" value="ATPase domain of HSP90 chaperone/DNA topoisomerase II/histidine kinase"/>
    <property type="match status" value="1"/>
</dbReference>
<keyword evidence="1" id="KW-0547">Nucleotide-binding</keyword>
<reference evidence="1 2" key="1">
    <citation type="submission" date="2023-03" db="EMBL/GenBank/DDBJ databases">
        <title>NovoSphingobium album sp. nov. isolated from polycyclic aromatic hydrocarbons- and heavy-metal polluted soil.</title>
        <authorList>
            <person name="Liu Z."/>
            <person name="Wang K."/>
        </authorList>
    </citation>
    <scope>NUCLEOTIDE SEQUENCE [LARGE SCALE GENOMIC DNA]</scope>
    <source>
        <strain evidence="1 2">H3SJ31-1</strain>
    </source>
</reference>
<protein>
    <submittedName>
        <fullName evidence="1">ATP-binding protein</fullName>
    </submittedName>
</protein>
<name>A0ABT5WQ28_9SPHN</name>
<dbReference type="Proteomes" id="UP001216253">
    <property type="component" value="Unassembled WGS sequence"/>
</dbReference>
<dbReference type="GO" id="GO:0005524">
    <property type="term" value="F:ATP binding"/>
    <property type="evidence" value="ECO:0007669"/>
    <property type="project" value="UniProtKB-KW"/>
</dbReference>